<accession>W7U153</accession>
<evidence type="ECO:0000313" key="1">
    <source>
        <dbReference type="EMBL" id="EWM29498.1"/>
    </source>
</evidence>
<proteinExistence type="predicted"/>
<name>W7U153_9STRA</name>
<evidence type="ECO:0000313" key="2">
    <source>
        <dbReference type="Proteomes" id="UP000019335"/>
    </source>
</evidence>
<dbReference type="AlphaFoldDB" id="W7U153"/>
<dbReference type="Proteomes" id="UP000019335">
    <property type="component" value="Chromosome 2"/>
</dbReference>
<protein>
    <submittedName>
        <fullName evidence="1">Uncharacterized protein</fullName>
    </submittedName>
</protein>
<reference evidence="1 2" key="1">
    <citation type="journal article" date="2014" name="Mol. Plant">
        <title>Chromosome Scale Genome Assembly and Transcriptome Profiling of Nannochloropsis gaditana in Nitrogen Depletion.</title>
        <authorList>
            <person name="Corteggiani Carpinelli E."/>
            <person name="Telatin A."/>
            <person name="Vitulo N."/>
            <person name="Forcato C."/>
            <person name="D'Angelo M."/>
            <person name="Schiavon R."/>
            <person name="Vezzi A."/>
            <person name="Giacometti G.M."/>
            <person name="Morosinotto T."/>
            <person name="Valle G."/>
        </authorList>
    </citation>
    <scope>NUCLEOTIDE SEQUENCE [LARGE SCALE GENOMIC DNA]</scope>
    <source>
        <strain evidence="1 2">B-31</strain>
    </source>
</reference>
<sequence>MPGFFHRRHADLNSSQRKPIRCFPDDLNCKFLFLPVPPPSRIALHSCKGTVWTMQSDSRQVVQVRGIHGGRRVGVAKLTVDALFRQVSLFGI</sequence>
<dbReference type="EMBL" id="AZIL01000143">
    <property type="protein sequence ID" value="EWM29498.1"/>
    <property type="molecule type" value="Genomic_DNA"/>
</dbReference>
<comment type="caution">
    <text evidence="1">The sequence shown here is derived from an EMBL/GenBank/DDBJ whole genome shotgun (WGS) entry which is preliminary data.</text>
</comment>
<keyword evidence="2" id="KW-1185">Reference proteome</keyword>
<gene>
    <name evidence="1" type="ORF">Naga_100287g5</name>
</gene>
<organism evidence="1 2">
    <name type="scientific">Nannochloropsis gaditana</name>
    <dbReference type="NCBI Taxonomy" id="72520"/>
    <lineage>
        <taxon>Eukaryota</taxon>
        <taxon>Sar</taxon>
        <taxon>Stramenopiles</taxon>
        <taxon>Ochrophyta</taxon>
        <taxon>Eustigmatophyceae</taxon>
        <taxon>Eustigmatales</taxon>
        <taxon>Monodopsidaceae</taxon>
        <taxon>Nannochloropsis</taxon>
    </lineage>
</organism>